<feature type="region of interest" description="Disordered" evidence="1">
    <location>
        <begin position="390"/>
        <end position="409"/>
    </location>
</feature>
<sequence>MKMLREEEKRGRLTGLGIPREDNRELRRHLRGQLNITKSMIIPMAKNVTPRLLEETGCTIMKEQEKITYLGCQIGHNMTEKEHARTIADKLTRKLANWTHWFLTWPGRVMLLRHILRAIPIYHFLSIGLNELGYKQLKSVCRFFLWGTTREGKARCPLIAWDKITCSRWYGELQIKPFDLMSTALKMKLIARLLAGDNSEWSDMIRYYIRHETRKRKYTRETKWWSAEEALILLSSIPSKELTLRHLMKSWKRIHNYLRLDTTTLYLPGSITWRQVMLLTERYAWGKPFENRTLAPVLKLLRCESLMNLADGTGRWLDVKQTARQRGIYMSPEAEREAGRLQHWLQKVELSAGGLLDSKSWRWETEQEKWSGWDKPTQFWSKLMTATIPPPPQPSNSWNIRPTADEDGSNPRTLLEEITRGIARHNHNPALPHTVAALTSNIWKDRNNRVFQNRRSQTTLYISFQEAQQTIEADMQDRGNDDNWSRGIEGLRTL</sequence>
<comment type="caution">
    <text evidence="2">The sequence shown here is derived from an EMBL/GenBank/DDBJ whole genome shotgun (WGS) entry which is preliminary data.</text>
</comment>
<feature type="region of interest" description="Disordered" evidence="1">
    <location>
        <begin position="475"/>
        <end position="494"/>
    </location>
</feature>
<feature type="compositionally biased region" description="Basic and acidic residues" evidence="1">
    <location>
        <begin position="475"/>
        <end position="484"/>
    </location>
</feature>
<proteinExistence type="predicted"/>
<name>A0ABD3HR62_9MARC</name>
<dbReference type="PANTHER" id="PTHR33116:SF78">
    <property type="entry name" value="OS12G0587133 PROTEIN"/>
    <property type="match status" value="1"/>
</dbReference>
<gene>
    <name evidence="2" type="ORF">R1sor_006660</name>
</gene>
<dbReference type="PANTHER" id="PTHR33116">
    <property type="entry name" value="REVERSE TRANSCRIPTASE ZINC-BINDING DOMAIN-CONTAINING PROTEIN-RELATED-RELATED"/>
    <property type="match status" value="1"/>
</dbReference>
<evidence type="ECO:0000313" key="3">
    <source>
        <dbReference type="Proteomes" id="UP001633002"/>
    </source>
</evidence>
<organism evidence="2 3">
    <name type="scientific">Riccia sorocarpa</name>
    <dbReference type="NCBI Taxonomy" id="122646"/>
    <lineage>
        <taxon>Eukaryota</taxon>
        <taxon>Viridiplantae</taxon>
        <taxon>Streptophyta</taxon>
        <taxon>Embryophyta</taxon>
        <taxon>Marchantiophyta</taxon>
        <taxon>Marchantiopsida</taxon>
        <taxon>Marchantiidae</taxon>
        <taxon>Marchantiales</taxon>
        <taxon>Ricciaceae</taxon>
        <taxon>Riccia</taxon>
    </lineage>
</organism>
<evidence type="ECO:0000256" key="1">
    <source>
        <dbReference type="SAM" id="MobiDB-lite"/>
    </source>
</evidence>
<evidence type="ECO:0000313" key="2">
    <source>
        <dbReference type="EMBL" id="KAL3693009.1"/>
    </source>
</evidence>
<accession>A0ABD3HR62</accession>
<dbReference type="Proteomes" id="UP001633002">
    <property type="component" value="Unassembled WGS sequence"/>
</dbReference>
<keyword evidence="3" id="KW-1185">Reference proteome</keyword>
<reference evidence="2 3" key="1">
    <citation type="submission" date="2024-09" db="EMBL/GenBank/DDBJ databases">
        <title>Chromosome-scale assembly of Riccia sorocarpa.</title>
        <authorList>
            <person name="Paukszto L."/>
        </authorList>
    </citation>
    <scope>NUCLEOTIDE SEQUENCE [LARGE SCALE GENOMIC DNA]</scope>
    <source>
        <strain evidence="2">LP-2024</strain>
        <tissue evidence="2">Aerial parts of the thallus</tissue>
    </source>
</reference>
<protein>
    <submittedName>
        <fullName evidence="2">Uncharacterized protein</fullName>
    </submittedName>
</protein>
<dbReference type="EMBL" id="JBJQOH010000003">
    <property type="protein sequence ID" value="KAL3693009.1"/>
    <property type="molecule type" value="Genomic_DNA"/>
</dbReference>
<dbReference type="AlphaFoldDB" id="A0ABD3HR62"/>